<protein>
    <submittedName>
        <fullName evidence="1">Uncharacterized protein</fullName>
    </submittedName>
</protein>
<name>A0A0U0ZRA7_9MYCO</name>
<dbReference type="EMBL" id="CSWP01000009">
    <property type="protein sequence ID" value="CPV66690.1"/>
    <property type="molecule type" value="Genomic_DNA"/>
</dbReference>
<organism evidence="1 2">
    <name type="scientific">Mycobacteroides abscessus</name>
    <dbReference type="NCBI Taxonomy" id="36809"/>
    <lineage>
        <taxon>Bacteria</taxon>
        <taxon>Bacillati</taxon>
        <taxon>Actinomycetota</taxon>
        <taxon>Actinomycetes</taxon>
        <taxon>Mycobacteriales</taxon>
        <taxon>Mycobacteriaceae</taxon>
        <taxon>Mycobacteroides</taxon>
    </lineage>
</organism>
<evidence type="ECO:0000313" key="2">
    <source>
        <dbReference type="Proteomes" id="UP000045782"/>
    </source>
</evidence>
<accession>A0A0U0ZRA7</accession>
<proteinExistence type="predicted"/>
<sequence length="58" mass="6189">MPQPKPPVITKEDLLGCIAAQADFDWVSKNSITIDGELNLKELAANINTLIKSAHGGT</sequence>
<gene>
    <name evidence="1" type="ORF">ERS075579_04056</name>
</gene>
<dbReference type="Proteomes" id="UP000045782">
    <property type="component" value="Unassembled WGS sequence"/>
</dbReference>
<dbReference type="AlphaFoldDB" id="A0A0U0ZRA7"/>
<evidence type="ECO:0000313" key="1">
    <source>
        <dbReference type="EMBL" id="CPV66690.1"/>
    </source>
</evidence>
<reference evidence="1 2" key="1">
    <citation type="submission" date="2015-03" db="EMBL/GenBank/DDBJ databases">
        <authorList>
            <person name="Murphy D."/>
        </authorList>
    </citation>
    <scope>NUCLEOTIDE SEQUENCE [LARGE SCALE GENOMIC DNA]</scope>
    <source>
        <strain evidence="1 2">PAP088</strain>
    </source>
</reference>
<dbReference type="RefSeq" id="WP_165589706.1">
    <property type="nucleotide sequence ID" value="NZ_CSWP01000009.1"/>
</dbReference>